<keyword evidence="1" id="KW-0802">TPR repeat</keyword>
<proteinExistence type="predicted"/>
<evidence type="ECO:0000313" key="3">
    <source>
        <dbReference type="Proteomes" id="UP000178086"/>
    </source>
</evidence>
<protein>
    <submittedName>
        <fullName evidence="2">Uncharacterized protein</fullName>
    </submittedName>
</protein>
<evidence type="ECO:0000256" key="1">
    <source>
        <dbReference type="PROSITE-ProRule" id="PRU00339"/>
    </source>
</evidence>
<dbReference type="Pfam" id="PF13414">
    <property type="entry name" value="TPR_11"/>
    <property type="match status" value="1"/>
</dbReference>
<dbReference type="SUPFAM" id="SSF48452">
    <property type="entry name" value="TPR-like"/>
    <property type="match status" value="1"/>
</dbReference>
<dbReference type="GO" id="GO:0097363">
    <property type="term" value="F:protein O-acetylglucosaminyltransferase activity"/>
    <property type="evidence" value="ECO:0007669"/>
    <property type="project" value="TreeGrafter"/>
</dbReference>
<dbReference type="PROSITE" id="PS50005">
    <property type="entry name" value="TPR"/>
    <property type="match status" value="3"/>
</dbReference>
<dbReference type="Pfam" id="PF14559">
    <property type="entry name" value="TPR_19"/>
    <property type="match status" value="1"/>
</dbReference>
<comment type="caution">
    <text evidence="2">The sequence shown here is derived from an EMBL/GenBank/DDBJ whole genome shotgun (WGS) entry which is preliminary data.</text>
</comment>
<dbReference type="PROSITE" id="PS50293">
    <property type="entry name" value="TPR_REGION"/>
    <property type="match status" value="1"/>
</dbReference>
<evidence type="ECO:0000313" key="2">
    <source>
        <dbReference type="EMBL" id="OFW35063.1"/>
    </source>
</evidence>
<reference evidence="2 3" key="1">
    <citation type="journal article" date="2016" name="Nat. Commun.">
        <title>Thousands of microbial genomes shed light on interconnected biogeochemical processes in an aquifer system.</title>
        <authorList>
            <person name="Anantharaman K."/>
            <person name="Brown C.T."/>
            <person name="Hug L.A."/>
            <person name="Sharon I."/>
            <person name="Castelle C.J."/>
            <person name="Probst A.J."/>
            <person name="Thomas B.C."/>
            <person name="Singh A."/>
            <person name="Wilkins M.J."/>
            <person name="Karaoz U."/>
            <person name="Brodie E.L."/>
            <person name="Williams K.H."/>
            <person name="Hubbard S.S."/>
            <person name="Banfield J.F."/>
        </authorList>
    </citation>
    <scope>NUCLEOTIDE SEQUENCE [LARGE SCALE GENOMIC DNA]</scope>
</reference>
<organism evidence="2 3">
    <name type="scientific">Candidatus Aquicultor primus</name>
    <dbReference type="NCBI Taxonomy" id="1797195"/>
    <lineage>
        <taxon>Bacteria</taxon>
        <taxon>Bacillati</taxon>
        <taxon>Actinomycetota</taxon>
        <taxon>Candidatus Aquicultoria</taxon>
        <taxon>Candidatus Aquicultorales</taxon>
        <taxon>Candidatus Aquicultoraceae</taxon>
        <taxon>Candidatus Aquicultor</taxon>
    </lineage>
</organism>
<name>A0A1F2UWN5_9ACTN</name>
<dbReference type="GO" id="GO:0006493">
    <property type="term" value="P:protein O-linked glycosylation"/>
    <property type="evidence" value="ECO:0007669"/>
    <property type="project" value="InterPro"/>
</dbReference>
<dbReference type="Gene3D" id="1.25.40.10">
    <property type="entry name" value="Tetratricopeptide repeat domain"/>
    <property type="match status" value="2"/>
</dbReference>
<sequence>MEQSIKKVMVALTILLALSIVAVLGFMLKDVFFEKDIPQNPAEQAYSLAKAMADKDPKNPGYLFELAKAEADLGKTGDAVDHLQKAIKMQPAAPMLHYTLARIYLDSGQEKEAVKELEQELRVTENKNELAWFDLGEIFLKRKDYNQAINCFNMALVRMPAGADVHYSLGKAYEGIGRFDLAMRSYAEALKYIPDHTDAQIAIQQLQLKQLEQTTTGTTKK</sequence>
<dbReference type="PANTHER" id="PTHR44366">
    <property type="entry name" value="UDP-N-ACETYLGLUCOSAMINE--PEPTIDE N-ACETYLGLUCOSAMINYLTRANSFERASE 110 KDA SUBUNIT"/>
    <property type="match status" value="1"/>
</dbReference>
<dbReference type="AlphaFoldDB" id="A0A1F2UWN5"/>
<accession>A0A1F2UWN5</accession>
<dbReference type="InterPro" id="IPR011990">
    <property type="entry name" value="TPR-like_helical_dom_sf"/>
</dbReference>
<dbReference type="PANTHER" id="PTHR44366:SF1">
    <property type="entry name" value="UDP-N-ACETYLGLUCOSAMINE--PEPTIDE N-ACETYLGLUCOSAMINYLTRANSFERASE 110 KDA SUBUNIT"/>
    <property type="match status" value="1"/>
</dbReference>
<dbReference type="InterPro" id="IPR019734">
    <property type="entry name" value="TPR_rpt"/>
</dbReference>
<gene>
    <name evidence="2" type="ORF">A2074_07380</name>
</gene>
<dbReference type="EMBL" id="MELI01000024">
    <property type="protein sequence ID" value="OFW35063.1"/>
    <property type="molecule type" value="Genomic_DNA"/>
</dbReference>
<feature type="repeat" description="TPR" evidence="1">
    <location>
        <begin position="94"/>
        <end position="127"/>
    </location>
</feature>
<feature type="repeat" description="TPR" evidence="1">
    <location>
        <begin position="163"/>
        <end position="196"/>
    </location>
</feature>
<dbReference type="SMART" id="SM00028">
    <property type="entry name" value="TPR"/>
    <property type="match status" value="4"/>
</dbReference>
<feature type="repeat" description="TPR" evidence="1">
    <location>
        <begin position="129"/>
        <end position="162"/>
    </location>
</feature>
<dbReference type="InterPro" id="IPR037919">
    <property type="entry name" value="OGT"/>
</dbReference>
<dbReference type="Proteomes" id="UP000178086">
    <property type="component" value="Unassembled WGS sequence"/>
</dbReference>